<proteinExistence type="predicted"/>
<sequence length="40" mass="4456">MYCGYSCSWSLSDKRIKALVGSKPEDFPNISRFDASGLLI</sequence>
<dbReference type="EMBL" id="ANOG01000213">
    <property type="protein sequence ID" value="EMI21643.1"/>
    <property type="molecule type" value="Genomic_DNA"/>
</dbReference>
<name>M5RQM9_9BACT</name>
<evidence type="ECO:0000313" key="1">
    <source>
        <dbReference type="EMBL" id="EMI21643.1"/>
    </source>
</evidence>
<accession>M5RQM9</accession>
<evidence type="ECO:0000313" key="2">
    <source>
        <dbReference type="Proteomes" id="UP000011991"/>
    </source>
</evidence>
<comment type="caution">
    <text evidence="1">The sequence shown here is derived from an EMBL/GenBank/DDBJ whole genome shotgun (WGS) entry which is preliminary data.</text>
</comment>
<dbReference type="AlphaFoldDB" id="M5RQM9"/>
<gene>
    <name evidence="1" type="ORF">RMSM_01442</name>
</gene>
<protein>
    <submittedName>
        <fullName evidence="1">Uncharacterized protein</fullName>
    </submittedName>
</protein>
<keyword evidence="2" id="KW-1185">Reference proteome</keyword>
<reference evidence="1 2" key="1">
    <citation type="journal article" date="2013" name="Mar. Genomics">
        <title>Expression of sulfatases in Rhodopirellula baltica and the diversity of sulfatases in the genus Rhodopirellula.</title>
        <authorList>
            <person name="Wegner C.E."/>
            <person name="Richter-Heitmann T."/>
            <person name="Klindworth A."/>
            <person name="Klockow C."/>
            <person name="Richter M."/>
            <person name="Achstetter T."/>
            <person name="Glockner F.O."/>
            <person name="Harder J."/>
        </authorList>
    </citation>
    <scope>NUCLEOTIDE SEQUENCE [LARGE SCALE GENOMIC DNA]</scope>
    <source>
        <strain evidence="1 2">SM1</strain>
    </source>
</reference>
<dbReference type="PATRIC" id="fig|1265738.3.peg.1429"/>
<organism evidence="1 2">
    <name type="scientific">Rhodopirellula maiorica SM1</name>
    <dbReference type="NCBI Taxonomy" id="1265738"/>
    <lineage>
        <taxon>Bacteria</taxon>
        <taxon>Pseudomonadati</taxon>
        <taxon>Planctomycetota</taxon>
        <taxon>Planctomycetia</taxon>
        <taxon>Pirellulales</taxon>
        <taxon>Pirellulaceae</taxon>
        <taxon>Novipirellula</taxon>
    </lineage>
</organism>
<dbReference type="Proteomes" id="UP000011991">
    <property type="component" value="Unassembled WGS sequence"/>
</dbReference>